<keyword evidence="2" id="KW-1003">Cell membrane</keyword>
<accession>A0A5C6DMG5</accession>
<dbReference type="GO" id="GO:0005524">
    <property type="term" value="F:ATP binding"/>
    <property type="evidence" value="ECO:0007669"/>
    <property type="project" value="UniProtKB-KW"/>
</dbReference>
<keyword evidence="10" id="KW-0547">Nucleotide-binding</keyword>
<keyword evidence="3 7" id="KW-0812">Transmembrane</keyword>
<dbReference type="GO" id="GO:0016787">
    <property type="term" value="F:hydrolase activity"/>
    <property type="evidence" value="ECO:0007669"/>
    <property type="project" value="UniProtKB-KW"/>
</dbReference>
<dbReference type="InterPro" id="IPR003838">
    <property type="entry name" value="ABC3_permease_C"/>
</dbReference>
<dbReference type="GO" id="GO:0005886">
    <property type="term" value="C:plasma membrane"/>
    <property type="evidence" value="ECO:0007669"/>
    <property type="project" value="UniProtKB-SubCell"/>
</dbReference>
<evidence type="ECO:0000259" key="9">
    <source>
        <dbReference type="Pfam" id="PF12704"/>
    </source>
</evidence>
<comment type="similarity">
    <text evidence="6">Belongs to the ABC-4 integral membrane protein family.</text>
</comment>
<keyword evidence="10" id="KW-0067">ATP-binding</keyword>
<dbReference type="PANTHER" id="PTHR30572">
    <property type="entry name" value="MEMBRANE COMPONENT OF TRANSPORTER-RELATED"/>
    <property type="match status" value="1"/>
</dbReference>
<dbReference type="RefSeq" id="WP_146601763.1">
    <property type="nucleotide sequence ID" value="NZ_SJPY01000007.1"/>
</dbReference>
<comment type="subcellular location">
    <subcellularLocation>
        <location evidence="1">Cell membrane</location>
        <topology evidence="1">Multi-pass membrane protein</topology>
    </subcellularLocation>
</comment>
<sequence>MRMLRIAGEGVNSLAANKVRTFLMMAGTIVGIAALTVIMSIGKGTEKKIMKQVDNFGPTAMMVIAGGGRALPPPDTSVTTLTLADAEAIREQVDGVRTVAPQAWQFDVNLKYQANQIQSVVWGVEPNWHSAWAWDVAQGDGITDQDVATMSRVCVIGDSVGRDLFAGTDPVGKSLYINKVSLTVKGVLERRGTAGGGGGDFDNRIVIPITTAMRRVMNVDHIGAIRVVSEDASLMAQQAEQIEQIIRSRHHITPAVEDDFRIVTPTIIAELARGTSRTFSILLIALAALSLLVGGIVLMNIMLISVAERTNEIGLRRALGATRSDVFVQFLTESLSVTFLGMLLGSLLGAAVAIGIAKLTPLPAMVTWQPFALSIAFALLVGTVSGVQPAWRAARLSPVEALR</sequence>
<name>A0A5C6DMG5_9BACT</name>
<feature type="domain" description="MacB-like periplasmic core" evidence="9">
    <location>
        <begin position="21"/>
        <end position="245"/>
    </location>
</feature>
<evidence type="ECO:0000256" key="7">
    <source>
        <dbReference type="SAM" id="Phobius"/>
    </source>
</evidence>
<feature type="domain" description="ABC3 transporter permease C-terminal" evidence="8">
    <location>
        <begin position="285"/>
        <end position="398"/>
    </location>
</feature>
<feature type="transmembrane region" description="Helical" evidence="7">
    <location>
        <begin position="281"/>
        <end position="307"/>
    </location>
</feature>
<evidence type="ECO:0000256" key="5">
    <source>
        <dbReference type="ARBA" id="ARBA00023136"/>
    </source>
</evidence>
<feature type="transmembrane region" description="Helical" evidence="7">
    <location>
        <begin position="22"/>
        <end position="42"/>
    </location>
</feature>
<comment type="caution">
    <text evidence="10">The sequence shown here is derived from an EMBL/GenBank/DDBJ whole genome shotgun (WGS) entry which is preliminary data.</text>
</comment>
<gene>
    <name evidence="10" type="primary">macB_5</name>
    <name evidence="10" type="ORF">Q31b_46210</name>
</gene>
<dbReference type="GO" id="GO:0022857">
    <property type="term" value="F:transmembrane transporter activity"/>
    <property type="evidence" value="ECO:0007669"/>
    <property type="project" value="TreeGrafter"/>
</dbReference>
<feature type="transmembrane region" description="Helical" evidence="7">
    <location>
        <begin position="337"/>
        <end position="359"/>
    </location>
</feature>
<evidence type="ECO:0000313" key="10">
    <source>
        <dbReference type="EMBL" id="TWU37832.1"/>
    </source>
</evidence>
<keyword evidence="10" id="KW-0378">Hydrolase</keyword>
<feature type="transmembrane region" description="Helical" evidence="7">
    <location>
        <begin position="371"/>
        <end position="391"/>
    </location>
</feature>
<dbReference type="InterPro" id="IPR025857">
    <property type="entry name" value="MacB_PCD"/>
</dbReference>
<evidence type="ECO:0000259" key="8">
    <source>
        <dbReference type="Pfam" id="PF02687"/>
    </source>
</evidence>
<dbReference type="Pfam" id="PF12704">
    <property type="entry name" value="MacB_PCD"/>
    <property type="match status" value="1"/>
</dbReference>
<dbReference type="AlphaFoldDB" id="A0A5C6DMG5"/>
<dbReference type="Proteomes" id="UP000315471">
    <property type="component" value="Unassembled WGS sequence"/>
</dbReference>
<evidence type="ECO:0000256" key="2">
    <source>
        <dbReference type="ARBA" id="ARBA00022475"/>
    </source>
</evidence>
<proteinExistence type="inferred from homology"/>
<dbReference type="Pfam" id="PF02687">
    <property type="entry name" value="FtsX"/>
    <property type="match status" value="1"/>
</dbReference>
<evidence type="ECO:0000256" key="4">
    <source>
        <dbReference type="ARBA" id="ARBA00022989"/>
    </source>
</evidence>
<evidence type="ECO:0000256" key="6">
    <source>
        <dbReference type="ARBA" id="ARBA00038076"/>
    </source>
</evidence>
<protein>
    <submittedName>
        <fullName evidence="10">Macrolide export ATP-binding/permease protein MacB</fullName>
        <ecNumber evidence="10">3.6.3.-</ecNumber>
    </submittedName>
</protein>
<keyword evidence="5 7" id="KW-0472">Membrane</keyword>
<evidence type="ECO:0000256" key="1">
    <source>
        <dbReference type="ARBA" id="ARBA00004651"/>
    </source>
</evidence>
<organism evidence="10 11">
    <name type="scientific">Novipirellula aureliae</name>
    <dbReference type="NCBI Taxonomy" id="2527966"/>
    <lineage>
        <taxon>Bacteria</taxon>
        <taxon>Pseudomonadati</taxon>
        <taxon>Planctomycetota</taxon>
        <taxon>Planctomycetia</taxon>
        <taxon>Pirellulales</taxon>
        <taxon>Pirellulaceae</taxon>
        <taxon>Novipirellula</taxon>
    </lineage>
</organism>
<evidence type="ECO:0000313" key="11">
    <source>
        <dbReference type="Proteomes" id="UP000315471"/>
    </source>
</evidence>
<keyword evidence="4 7" id="KW-1133">Transmembrane helix</keyword>
<dbReference type="PANTHER" id="PTHR30572:SF4">
    <property type="entry name" value="ABC TRANSPORTER PERMEASE YTRF"/>
    <property type="match status" value="1"/>
</dbReference>
<dbReference type="EMBL" id="SJPY01000007">
    <property type="protein sequence ID" value="TWU37832.1"/>
    <property type="molecule type" value="Genomic_DNA"/>
</dbReference>
<dbReference type="EC" id="3.6.3.-" evidence="10"/>
<dbReference type="OrthoDB" id="9770099at2"/>
<reference evidence="10 11" key="1">
    <citation type="submission" date="2019-02" db="EMBL/GenBank/DDBJ databases">
        <title>Deep-cultivation of Planctomycetes and their phenomic and genomic characterization uncovers novel biology.</title>
        <authorList>
            <person name="Wiegand S."/>
            <person name="Jogler M."/>
            <person name="Boedeker C."/>
            <person name="Pinto D."/>
            <person name="Vollmers J."/>
            <person name="Rivas-Marin E."/>
            <person name="Kohn T."/>
            <person name="Peeters S.H."/>
            <person name="Heuer A."/>
            <person name="Rast P."/>
            <person name="Oberbeckmann S."/>
            <person name="Bunk B."/>
            <person name="Jeske O."/>
            <person name="Meyerdierks A."/>
            <person name="Storesund J.E."/>
            <person name="Kallscheuer N."/>
            <person name="Luecker S."/>
            <person name="Lage O.M."/>
            <person name="Pohl T."/>
            <person name="Merkel B.J."/>
            <person name="Hornburger P."/>
            <person name="Mueller R.-W."/>
            <person name="Bruemmer F."/>
            <person name="Labrenz M."/>
            <person name="Spormann A.M."/>
            <person name="Op Den Camp H."/>
            <person name="Overmann J."/>
            <person name="Amann R."/>
            <person name="Jetten M.S.M."/>
            <person name="Mascher T."/>
            <person name="Medema M.H."/>
            <person name="Devos D.P."/>
            <person name="Kaster A.-K."/>
            <person name="Ovreas L."/>
            <person name="Rohde M."/>
            <person name="Galperin M.Y."/>
            <person name="Jogler C."/>
        </authorList>
    </citation>
    <scope>NUCLEOTIDE SEQUENCE [LARGE SCALE GENOMIC DNA]</scope>
    <source>
        <strain evidence="10 11">Q31b</strain>
    </source>
</reference>
<keyword evidence="11" id="KW-1185">Reference proteome</keyword>
<dbReference type="InterPro" id="IPR050250">
    <property type="entry name" value="Macrolide_Exporter_MacB"/>
</dbReference>
<evidence type="ECO:0000256" key="3">
    <source>
        <dbReference type="ARBA" id="ARBA00022692"/>
    </source>
</evidence>